<accession>A0ABR1VJ38</accession>
<feature type="transmembrane region" description="Helical" evidence="7">
    <location>
        <begin position="198"/>
        <end position="223"/>
    </location>
</feature>
<feature type="transmembrane region" description="Helical" evidence="7">
    <location>
        <begin position="154"/>
        <end position="178"/>
    </location>
</feature>
<evidence type="ECO:0000256" key="5">
    <source>
        <dbReference type="ARBA" id="ARBA00038359"/>
    </source>
</evidence>
<organism evidence="9 10">
    <name type="scientific">Apiospora phragmitis</name>
    <dbReference type="NCBI Taxonomy" id="2905665"/>
    <lineage>
        <taxon>Eukaryota</taxon>
        <taxon>Fungi</taxon>
        <taxon>Dikarya</taxon>
        <taxon>Ascomycota</taxon>
        <taxon>Pezizomycotina</taxon>
        <taxon>Sordariomycetes</taxon>
        <taxon>Xylariomycetidae</taxon>
        <taxon>Amphisphaeriales</taxon>
        <taxon>Apiosporaceae</taxon>
        <taxon>Apiospora</taxon>
    </lineage>
</organism>
<proteinExistence type="inferred from homology"/>
<dbReference type="InterPro" id="IPR049326">
    <property type="entry name" value="Rhodopsin_dom_fungi"/>
</dbReference>
<protein>
    <submittedName>
        <fullName evidence="9">Integral membrane protein PTH11</fullName>
    </submittedName>
</protein>
<evidence type="ECO:0000256" key="1">
    <source>
        <dbReference type="ARBA" id="ARBA00004141"/>
    </source>
</evidence>
<feature type="transmembrane region" description="Helical" evidence="7">
    <location>
        <begin position="235"/>
        <end position="257"/>
    </location>
</feature>
<evidence type="ECO:0000259" key="8">
    <source>
        <dbReference type="Pfam" id="PF20684"/>
    </source>
</evidence>
<reference evidence="9 10" key="1">
    <citation type="submission" date="2023-01" db="EMBL/GenBank/DDBJ databases">
        <title>Analysis of 21 Apiospora genomes using comparative genomics revels a genus with tremendous synthesis potential of carbohydrate active enzymes and secondary metabolites.</title>
        <authorList>
            <person name="Sorensen T."/>
        </authorList>
    </citation>
    <scope>NUCLEOTIDE SEQUENCE [LARGE SCALE GENOMIC DNA]</scope>
    <source>
        <strain evidence="9 10">CBS 135458</strain>
    </source>
</reference>
<feature type="domain" description="Rhodopsin" evidence="8">
    <location>
        <begin position="21"/>
        <end position="291"/>
    </location>
</feature>
<keyword evidence="4 7" id="KW-0472">Membrane</keyword>
<feature type="compositionally biased region" description="Low complexity" evidence="6">
    <location>
        <begin position="306"/>
        <end position="319"/>
    </location>
</feature>
<keyword evidence="2 7" id="KW-0812">Transmembrane</keyword>
<gene>
    <name evidence="9" type="ORF">PG994_006519</name>
</gene>
<dbReference type="Proteomes" id="UP001480595">
    <property type="component" value="Unassembled WGS sequence"/>
</dbReference>
<evidence type="ECO:0000256" key="4">
    <source>
        <dbReference type="ARBA" id="ARBA00023136"/>
    </source>
</evidence>
<feature type="transmembrane region" description="Helical" evidence="7">
    <location>
        <begin position="6"/>
        <end position="25"/>
    </location>
</feature>
<evidence type="ECO:0000313" key="10">
    <source>
        <dbReference type="Proteomes" id="UP001480595"/>
    </source>
</evidence>
<dbReference type="Pfam" id="PF20684">
    <property type="entry name" value="Fung_rhodopsin"/>
    <property type="match status" value="1"/>
</dbReference>
<dbReference type="PANTHER" id="PTHR33048">
    <property type="entry name" value="PTH11-LIKE INTEGRAL MEMBRANE PROTEIN (AFU_ORTHOLOGUE AFUA_5G11245)"/>
    <property type="match status" value="1"/>
</dbReference>
<sequence length="448" mass="49191">MGGQENEAWILLSLGLWVIGLRIWVRWEMVGIRNFAFDDYLVCISGVGFPLARSLTDDDYQAAPLVFVAETVAAYLVGAMFDGLTNSYMTDEQRARLDPNSNEFYKRVWGSKIQVIGWSFYAFILWSLKLCLATSYKRLFERTSIKRSRLLISIAFYVIGATYIIVALSILLSCQPLPKFWQIYPNPGNLCQPTLSSVYVLVVIVFNVLTDAYLLSIPLPLLWQVNIGLRKRLPLMALFSGGLFIGIAGCIRAHVILNSGPEGAAEGSRWACRETFVAIVVTNMPFIHPKIRAVLQAFKWTKDWVTGSSRSRSGRSGNKSGTGGGGAGATASCSKSQSRRGAFQLQDLTPKNGGHGHFKSGSRAKVSEKSLGSSTAAWDSDEHILRHDDSVASSVRPAQPEEVAAKGSGIAVLKEITVHESSANDDVRLWGPDWGYNKEIGKGKGSRK</sequence>
<feature type="transmembrane region" description="Helical" evidence="7">
    <location>
        <begin position="62"/>
        <end position="81"/>
    </location>
</feature>
<evidence type="ECO:0000256" key="2">
    <source>
        <dbReference type="ARBA" id="ARBA00022692"/>
    </source>
</evidence>
<dbReference type="GeneID" id="92090991"/>
<feature type="region of interest" description="Disordered" evidence="6">
    <location>
        <begin position="345"/>
        <end position="380"/>
    </location>
</feature>
<keyword evidence="3 7" id="KW-1133">Transmembrane helix</keyword>
<comment type="subcellular location">
    <subcellularLocation>
        <location evidence="1">Membrane</location>
        <topology evidence="1">Multi-pass membrane protein</topology>
    </subcellularLocation>
</comment>
<dbReference type="PANTHER" id="PTHR33048:SF2">
    <property type="entry name" value="SRPK"/>
    <property type="match status" value="1"/>
</dbReference>
<evidence type="ECO:0000313" key="9">
    <source>
        <dbReference type="EMBL" id="KAK8069903.1"/>
    </source>
</evidence>
<dbReference type="RefSeq" id="XP_066717197.1">
    <property type="nucleotide sequence ID" value="XM_066857928.1"/>
</dbReference>
<evidence type="ECO:0000256" key="7">
    <source>
        <dbReference type="SAM" id="Phobius"/>
    </source>
</evidence>
<evidence type="ECO:0000256" key="3">
    <source>
        <dbReference type="ARBA" id="ARBA00022989"/>
    </source>
</evidence>
<feature type="region of interest" description="Disordered" evidence="6">
    <location>
        <begin position="306"/>
        <end position="333"/>
    </location>
</feature>
<evidence type="ECO:0000256" key="6">
    <source>
        <dbReference type="SAM" id="MobiDB-lite"/>
    </source>
</evidence>
<feature type="transmembrane region" description="Helical" evidence="7">
    <location>
        <begin position="115"/>
        <end position="133"/>
    </location>
</feature>
<comment type="similarity">
    <text evidence="5">Belongs to the SAT4 family.</text>
</comment>
<comment type="caution">
    <text evidence="9">The sequence shown here is derived from an EMBL/GenBank/DDBJ whole genome shotgun (WGS) entry which is preliminary data.</text>
</comment>
<dbReference type="InterPro" id="IPR052337">
    <property type="entry name" value="SAT4-like"/>
</dbReference>
<name>A0ABR1VJ38_9PEZI</name>
<dbReference type="EMBL" id="JAQQWL010000006">
    <property type="protein sequence ID" value="KAK8069903.1"/>
    <property type="molecule type" value="Genomic_DNA"/>
</dbReference>
<keyword evidence="10" id="KW-1185">Reference proteome</keyword>